<dbReference type="PANTHER" id="PTHR23028">
    <property type="entry name" value="ACETYLTRANSFERASE"/>
    <property type="match status" value="1"/>
</dbReference>
<proteinExistence type="predicted"/>
<evidence type="ECO:0000256" key="1">
    <source>
        <dbReference type="SAM" id="Phobius"/>
    </source>
</evidence>
<name>A0ABT2I3E9_9SPHN</name>
<feature type="transmembrane region" description="Helical" evidence="1">
    <location>
        <begin position="260"/>
        <end position="279"/>
    </location>
</feature>
<sequence length="390" mass="42872">MTADVAAAGAASARDSASGQSASQPRPSLYFAGLDVLRAVAVASVLYTHYFAERYWLLGVHWGGLGVQCFFVLSGFLITRIILGEHDRQEFRYGRFLLRRFARLYPCLLAFLLVALAATPGRDHGHFFWHAAYLSNVLFVLQGNWDGMYSHLWSLAVEQQFYLVWPAVILAVPRRFLPALLVAVILAAPAFRLIWLAAGMADFGVWVLPPAVLDSLGVGGLLAVAMRAGVRTGVIFGVFLATGLMFWFVPFSLVLGPVDVWPTAMSFLFGCLVVLALSLGRNERLVASPLVLPLIYVGQISYGIYMYHLMVQDLLGPLLQPRLGVFGALADRMVWAGVSFVLAALSYHVLEVPVRSWILRRAGEGLSPASVQRQRARPSLELIVARIRGQ</sequence>
<protein>
    <submittedName>
        <fullName evidence="3">Acyltransferase</fullName>
    </submittedName>
</protein>
<feature type="transmembrane region" description="Helical" evidence="1">
    <location>
        <begin position="62"/>
        <end position="83"/>
    </location>
</feature>
<dbReference type="RefSeq" id="WP_260045370.1">
    <property type="nucleotide sequence ID" value="NZ_JANZXA010000004.1"/>
</dbReference>
<dbReference type="Proteomes" id="UP001165583">
    <property type="component" value="Unassembled WGS sequence"/>
</dbReference>
<comment type="caution">
    <text evidence="3">The sequence shown here is derived from an EMBL/GenBank/DDBJ whole genome shotgun (WGS) entry which is preliminary data.</text>
</comment>
<gene>
    <name evidence="3" type="ORF">NZK81_07200</name>
</gene>
<evidence type="ECO:0000259" key="2">
    <source>
        <dbReference type="Pfam" id="PF01757"/>
    </source>
</evidence>
<feature type="transmembrane region" description="Helical" evidence="1">
    <location>
        <begin position="233"/>
        <end position="254"/>
    </location>
</feature>
<feature type="transmembrane region" description="Helical" evidence="1">
    <location>
        <begin position="203"/>
        <end position="226"/>
    </location>
</feature>
<keyword evidence="4" id="KW-1185">Reference proteome</keyword>
<evidence type="ECO:0000313" key="4">
    <source>
        <dbReference type="Proteomes" id="UP001165583"/>
    </source>
</evidence>
<evidence type="ECO:0000313" key="3">
    <source>
        <dbReference type="EMBL" id="MCT2399329.1"/>
    </source>
</evidence>
<dbReference type="PANTHER" id="PTHR23028:SF131">
    <property type="entry name" value="BLR2367 PROTEIN"/>
    <property type="match status" value="1"/>
</dbReference>
<dbReference type="EMBL" id="JANZXA010000004">
    <property type="protein sequence ID" value="MCT2399329.1"/>
    <property type="molecule type" value="Genomic_DNA"/>
</dbReference>
<keyword evidence="1" id="KW-0812">Transmembrane</keyword>
<feature type="domain" description="Acyltransferase 3" evidence="2">
    <location>
        <begin position="32"/>
        <end position="329"/>
    </location>
</feature>
<organism evidence="3 4">
    <name type="scientific">Novosphingobium mangrovi</name>
    <name type="common">ex Huang et al. 2023</name>
    <dbReference type="NCBI Taxonomy" id="2976432"/>
    <lineage>
        <taxon>Bacteria</taxon>
        <taxon>Pseudomonadati</taxon>
        <taxon>Pseudomonadota</taxon>
        <taxon>Alphaproteobacteria</taxon>
        <taxon>Sphingomonadales</taxon>
        <taxon>Sphingomonadaceae</taxon>
        <taxon>Novosphingobium</taxon>
    </lineage>
</organism>
<feature type="transmembrane region" description="Helical" evidence="1">
    <location>
        <begin position="29"/>
        <end position="50"/>
    </location>
</feature>
<keyword evidence="3" id="KW-0012">Acyltransferase</keyword>
<dbReference type="InterPro" id="IPR002656">
    <property type="entry name" value="Acyl_transf_3_dom"/>
</dbReference>
<feature type="transmembrane region" description="Helical" evidence="1">
    <location>
        <begin position="176"/>
        <end position="197"/>
    </location>
</feature>
<feature type="transmembrane region" description="Helical" evidence="1">
    <location>
        <begin position="286"/>
        <end position="305"/>
    </location>
</feature>
<dbReference type="Pfam" id="PF01757">
    <property type="entry name" value="Acyl_transf_3"/>
    <property type="match status" value="1"/>
</dbReference>
<feature type="transmembrane region" description="Helical" evidence="1">
    <location>
        <begin position="104"/>
        <end position="121"/>
    </location>
</feature>
<keyword evidence="1" id="KW-1133">Transmembrane helix</keyword>
<dbReference type="InterPro" id="IPR050879">
    <property type="entry name" value="Acyltransferase_3"/>
</dbReference>
<keyword evidence="1" id="KW-0472">Membrane</keyword>
<dbReference type="GO" id="GO:0016746">
    <property type="term" value="F:acyltransferase activity"/>
    <property type="evidence" value="ECO:0007669"/>
    <property type="project" value="UniProtKB-KW"/>
</dbReference>
<keyword evidence="3" id="KW-0808">Transferase</keyword>
<reference evidence="3" key="1">
    <citation type="submission" date="2022-09" db="EMBL/GenBank/DDBJ databases">
        <title>Novosphingobium sp. Nov., a polycyclic aromatic hydrocarbon-degrading bacterium isolated form mangrove sediments in HongKong.</title>
        <authorList>
            <person name="Hu Z."/>
        </authorList>
    </citation>
    <scope>NUCLEOTIDE SEQUENCE</scope>
    <source>
        <strain evidence="3">HK4-1</strain>
    </source>
</reference>
<accession>A0ABT2I3E9</accession>
<feature type="transmembrane region" description="Helical" evidence="1">
    <location>
        <begin position="325"/>
        <end position="350"/>
    </location>
</feature>